<dbReference type="SUPFAM" id="SSF53187">
    <property type="entry name" value="Zn-dependent exopeptidases"/>
    <property type="match status" value="1"/>
</dbReference>
<dbReference type="EMBL" id="UOEM01000087">
    <property type="protein sequence ID" value="VAW15698.1"/>
    <property type="molecule type" value="Genomic_DNA"/>
</dbReference>
<dbReference type="EC" id="3.5.1.16" evidence="1"/>
<dbReference type="AlphaFoldDB" id="A0A3B0TCC6"/>
<keyword evidence="1" id="KW-0378">Hydrolase</keyword>
<dbReference type="GO" id="GO:0008777">
    <property type="term" value="F:acetylornithine deacetylase activity"/>
    <property type="evidence" value="ECO:0007669"/>
    <property type="project" value="UniProtKB-EC"/>
</dbReference>
<feature type="non-terminal residue" evidence="1">
    <location>
        <position position="1"/>
    </location>
</feature>
<evidence type="ECO:0000313" key="1">
    <source>
        <dbReference type="EMBL" id="VAW15698.1"/>
    </source>
</evidence>
<organism evidence="1">
    <name type="scientific">hydrothermal vent metagenome</name>
    <dbReference type="NCBI Taxonomy" id="652676"/>
    <lineage>
        <taxon>unclassified sequences</taxon>
        <taxon>metagenomes</taxon>
        <taxon>ecological metagenomes</taxon>
    </lineage>
</organism>
<dbReference type="Gene3D" id="3.40.630.10">
    <property type="entry name" value="Zn peptidases"/>
    <property type="match status" value="1"/>
</dbReference>
<proteinExistence type="predicted"/>
<accession>A0A3B0TCC6</accession>
<gene>
    <name evidence="1" type="ORF">MNBD_ALPHA09-1048</name>
</gene>
<protein>
    <submittedName>
        <fullName evidence="1">Acetylornithine deacetylase</fullName>
        <ecNumber evidence="1">3.5.1.16</ecNumber>
    </submittedName>
</protein>
<sequence>TGGEALGAELSPGYLDGRVFVLYDNCPCLVYGPRAENIHGFDERVSLSSIRRITQSLALFTARWCGLTPAPRG</sequence>
<reference evidence="1" key="1">
    <citation type="submission" date="2018-06" db="EMBL/GenBank/DDBJ databases">
        <authorList>
            <person name="Zhirakovskaya E."/>
        </authorList>
    </citation>
    <scope>NUCLEOTIDE SEQUENCE</scope>
</reference>
<name>A0A3B0TCC6_9ZZZZ</name>